<evidence type="ECO:0000313" key="2">
    <source>
        <dbReference type="Proteomes" id="UP000007305"/>
    </source>
</evidence>
<dbReference type="AlphaFoldDB" id="A0A804UJI5"/>
<organism evidence="1 2">
    <name type="scientific">Zea mays</name>
    <name type="common">Maize</name>
    <dbReference type="NCBI Taxonomy" id="4577"/>
    <lineage>
        <taxon>Eukaryota</taxon>
        <taxon>Viridiplantae</taxon>
        <taxon>Streptophyta</taxon>
        <taxon>Embryophyta</taxon>
        <taxon>Tracheophyta</taxon>
        <taxon>Spermatophyta</taxon>
        <taxon>Magnoliopsida</taxon>
        <taxon>Liliopsida</taxon>
        <taxon>Poales</taxon>
        <taxon>Poaceae</taxon>
        <taxon>PACMAD clade</taxon>
        <taxon>Panicoideae</taxon>
        <taxon>Andropogonodae</taxon>
        <taxon>Andropogoneae</taxon>
        <taxon>Tripsacinae</taxon>
        <taxon>Zea</taxon>
    </lineage>
</organism>
<dbReference type="Gramene" id="Zm00001eb385890_T001">
    <property type="protein sequence ID" value="Zm00001eb385890_P001"/>
    <property type="gene ID" value="Zm00001eb385890"/>
</dbReference>
<sequence>MHAWIRSSLPHSAGYRRRQPSCIRASASASGRLMAKPPPPYAGKVDVLQVALGEGADVVGLAVVELVEHGEEVVREEDGVVVAQDEPAHAGEAEAERLGDDAARQAGWSAMSRVEGGGASSTSRAVATAHRKLGFQLGVCGGAVQMRRAVGAGWGRGRGRARLDGACG</sequence>
<protein>
    <submittedName>
        <fullName evidence="1">Uncharacterized protein</fullName>
    </submittedName>
</protein>
<reference evidence="2" key="1">
    <citation type="journal article" date="2009" name="Science">
        <title>The B73 maize genome: complexity, diversity, and dynamics.</title>
        <authorList>
            <person name="Schnable P.S."/>
            <person name="Ware D."/>
            <person name="Fulton R.S."/>
            <person name="Stein J.C."/>
            <person name="Wei F."/>
            <person name="Pasternak S."/>
            <person name="Liang C."/>
            <person name="Zhang J."/>
            <person name="Fulton L."/>
            <person name="Graves T.A."/>
            <person name="Minx P."/>
            <person name="Reily A.D."/>
            <person name="Courtney L."/>
            <person name="Kruchowski S.S."/>
            <person name="Tomlinson C."/>
            <person name="Strong C."/>
            <person name="Delehaunty K."/>
            <person name="Fronick C."/>
            <person name="Courtney B."/>
            <person name="Rock S.M."/>
            <person name="Belter E."/>
            <person name="Du F."/>
            <person name="Kim K."/>
            <person name="Abbott R.M."/>
            <person name="Cotton M."/>
            <person name="Levy A."/>
            <person name="Marchetto P."/>
            <person name="Ochoa K."/>
            <person name="Jackson S.M."/>
            <person name="Gillam B."/>
            <person name="Chen W."/>
            <person name="Yan L."/>
            <person name="Higginbotham J."/>
            <person name="Cardenas M."/>
            <person name="Waligorski J."/>
            <person name="Applebaum E."/>
            <person name="Phelps L."/>
            <person name="Falcone J."/>
            <person name="Kanchi K."/>
            <person name="Thane T."/>
            <person name="Scimone A."/>
            <person name="Thane N."/>
            <person name="Henke J."/>
            <person name="Wang T."/>
            <person name="Ruppert J."/>
            <person name="Shah N."/>
            <person name="Rotter K."/>
            <person name="Hodges J."/>
            <person name="Ingenthron E."/>
            <person name="Cordes M."/>
            <person name="Kohlberg S."/>
            <person name="Sgro J."/>
            <person name="Delgado B."/>
            <person name="Mead K."/>
            <person name="Chinwalla A."/>
            <person name="Leonard S."/>
            <person name="Crouse K."/>
            <person name="Collura K."/>
            <person name="Kudrna D."/>
            <person name="Currie J."/>
            <person name="He R."/>
            <person name="Angelova A."/>
            <person name="Rajasekar S."/>
            <person name="Mueller T."/>
            <person name="Lomeli R."/>
            <person name="Scara G."/>
            <person name="Ko A."/>
            <person name="Delaney K."/>
            <person name="Wissotski M."/>
            <person name="Lopez G."/>
            <person name="Campos D."/>
            <person name="Braidotti M."/>
            <person name="Ashley E."/>
            <person name="Golser W."/>
            <person name="Kim H."/>
            <person name="Lee S."/>
            <person name="Lin J."/>
            <person name="Dujmic Z."/>
            <person name="Kim W."/>
            <person name="Talag J."/>
            <person name="Zuccolo A."/>
            <person name="Fan C."/>
            <person name="Sebastian A."/>
            <person name="Kramer M."/>
            <person name="Spiegel L."/>
            <person name="Nascimento L."/>
            <person name="Zutavern T."/>
            <person name="Miller B."/>
            <person name="Ambroise C."/>
            <person name="Muller S."/>
            <person name="Spooner W."/>
            <person name="Narechania A."/>
            <person name="Ren L."/>
            <person name="Wei S."/>
            <person name="Kumari S."/>
            <person name="Faga B."/>
            <person name="Levy M.J."/>
            <person name="McMahan L."/>
            <person name="Van Buren P."/>
            <person name="Vaughn M.W."/>
            <person name="Ying K."/>
            <person name="Yeh C.-T."/>
            <person name="Emrich S.J."/>
            <person name="Jia Y."/>
            <person name="Kalyanaraman A."/>
            <person name="Hsia A.-P."/>
            <person name="Barbazuk W.B."/>
            <person name="Baucom R.S."/>
            <person name="Brutnell T.P."/>
            <person name="Carpita N.C."/>
            <person name="Chaparro C."/>
            <person name="Chia J.-M."/>
            <person name="Deragon J.-M."/>
            <person name="Estill J.C."/>
            <person name="Fu Y."/>
            <person name="Jeddeloh J.A."/>
            <person name="Han Y."/>
            <person name="Lee H."/>
            <person name="Li P."/>
            <person name="Lisch D.R."/>
            <person name="Liu S."/>
            <person name="Liu Z."/>
            <person name="Nagel D.H."/>
            <person name="McCann M.C."/>
            <person name="SanMiguel P."/>
            <person name="Myers A.M."/>
            <person name="Nettleton D."/>
            <person name="Nguyen J."/>
            <person name="Penning B.W."/>
            <person name="Ponnala L."/>
            <person name="Schneider K.L."/>
            <person name="Schwartz D.C."/>
            <person name="Sharma A."/>
            <person name="Soderlund C."/>
            <person name="Springer N.M."/>
            <person name="Sun Q."/>
            <person name="Wang H."/>
            <person name="Waterman M."/>
            <person name="Westerman R."/>
            <person name="Wolfgruber T.K."/>
            <person name="Yang L."/>
            <person name="Yu Y."/>
            <person name="Zhang L."/>
            <person name="Zhou S."/>
            <person name="Zhu Q."/>
            <person name="Bennetzen J.L."/>
            <person name="Dawe R.K."/>
            <person name="Jiang J."/>
            <person name="Jiang N."/>
            <person name="Presting G.G."/>
            <person name="Wessler S.R."/>
            <person name="Aluru S."/>
            <person name="Martienssen R.A."/>
            <person name="Clifton S.W."/>
            <person name="McCombie W.R."/>
            <person name="Wing R.A."/>
            <person name="Wilson R.K."/>
        </authorList>
    </citation>
    <scope>NUCLEOTIDE SEQUENCE [LARGE SCALE GENOMIC DNA]</scope>
    <source>
        <strain evidence="2">cv. B73</strain>
    </source>
</reference>
<keyword evidence="2" id="KW-1185">Reference proteome</keyword>
<dbReference type="InParanoid" id="A0A804UJI5"/>
<dbReference type="EnsemblPlants" id="Zm00001eb385890_T001">
    <property type="protein sequence ID" value="Zm00001eb385890_P001"/>
    <property type="gene ID" value="Zm00001eb385890"/>
</dbReference>
<reference evidence="1" key="2">
    <citation type="submission" date="2019-07" db="EMBL/GenBank/DDBJ databases">
        <authorList>
            <person name="Seetharam A."/>
            <person name="Woodhouse M."/>
            <person name="Cannon E."/>
        </authorList>
    </citation>
    <scope>NUCLEOTIDE SEQUENCE [LARGE SCALE GENOMIC DNA]</scope>
    <source>
        <strain evidence="1">cv. B73</strain>
    </source>
</reference>
<name>A0A804UJI5_MAIZE</name>
<dbReference type="Proteomes" id="UP000007305">
    <property type="component" value="Chromosome 9"/>
</dbReference>
<accession>A0A804UJI5</accession>
<evidence type="ECO:0000313" key="1">
    <source>
        <dbReference type="EnsemblPlants" id="Zm00001eb385890_P001"/>
    </source>
</evidence>
<reference evidence="1" key="3">
    <citation type="submission" date="2021-05" db="UniProtKB">
        <authorList>
            <consortium name="EnsemblPlants"/>
        </authorList>
    </citation>
    <scope>IDENTIFICATION</scope>
    <source>
        <strain evidence="1">cv. B73</strain>
    </source>
</reference>
<proteinExistence type="predicted"/>